<keyword evidence="3" id="KW-1003">Cell membrane</keyword>
<keyword evidence="5 7" id="KW-1133">Transmembrane helix</keyword>
<dbReference type="InterPro" id="IPR036259">
    <property type="entry name" value="MFS_trans_sf"/>
</dbReference>
<dbReference type="OrthoDB" id="3522477at2"/>
<dbReference type="GO" id="GO:0022857">
    <property type="term" value="F:transmembrane transporter activity"/>
    <property type="evidence" value="ECO:0007669"/>
    <property type="project" value="InterPro"/>
</dbReference>
<evidence type="ECO:0000313" key="9">
    <source>
        <dbReference type="EMBL" id="QDH21197.1"/>
    </source>
</evidence>
<dbReference type="GO" id="GO:0005886">
    <property type="term" value="C:plasma membrane"/>
    <property type="evidence" value="ECO:0007669"/>
    <property type="project" value="UniProtKB-SubCell"/>
</dbReference>
<evidence type="ECO:0000256" key="7">
    <source>
        <dbReference type="SAM" id="Phobius"/>
    </source>
</evidence>
<evidence type="ECO:0000256" key="3">
    <source>
        <dbReference type="ARBA" id="ARBA00022475"/>
    </source>
</evidence>
<feature type="transmembrane region" description="Helical" evidence="7">
    <location>
        <begin position="348"/>
        <end position="368"/>
    </location>
</feature>
<evidence type="ECO:0000313" key="10">
    <source>
        <dbReference type="Proteomes" id="UP000316968"/>
    </source>
</evidence>
<feature type="transmembrane region" description="Helical" evidence="7">
    <location>
        <begin position="287"/>
        <end position="306"/>
    </location>
</feature>
<sequence length="413" mass="45212">MIEKIGLPRNLVWGFIGLMLFMIGDGIEQAWIVPYLVEEGMSVTHASLLITVYGVTVTIAAWLSGVFVQTLGPRKAMLYGFIAFLIGSIGFIGLGMYTLNLSLMIPFYAIRGFGYPLFAYSFLVWINYSTPLERRSRAVGWFWFMFSLGLSVAGPLYSSLLIPVLGHVNVLWSGIIFTVLGAFLAIVVNKDQVPASEITKISLSEFAKAITILKRPVIALGLVVKSINGFAQYGLLLFLPIYLLDFGYSTTEWLRMWSTVFSVAIVANLVFGYLGDKLGWRTTIKWVGGYFYAVVLILVYFMPQWVGHNYLIMTATLSLCGVAMAGYVPLSALFPMLAPDNKGAAMSILNLGAGLSTFIAPAIVSIFFQPFGAGVVIFIYAGFYVLSAILTPYLKTPDELNGQPAANAKAKVS</sequence>
<reference evidence="9 10" key="1">
    <citation type="submission" date="2019-06" db="EMBL/GenBank/DDBJ databases">
        <title>Saccharibacillus brassicae sp. nov., an endophytic bacterium isolated from Chinese cabbage seeds (Brassica pekinensis).</title>
        <authorList>
            <person name="Jiang L."/>
            <person name="Lee J."/>
            <person name="Kim S.W."/>
        </authorList>
    </citation>
    <scope>NUCLEOTIDE SEQUENCE [LARGE SCALE GENOMIC DNA]</scope>
    <source>
        <strain evidence="10">KCTC 43072 / ATSA2</strain>
    </source>
</reference>
<dbReference type="Gene3D" id="1.20.1250.20">
    <property type="entry name" value="MFS general substrate transporter like domains"/>
    <property type="match status" value="2"/>
</dbReference>
<feature type="transmembrane region" description="Helical" evidence="7">
    <location>
        <begin position="170"/>
        <end position="188"/>
    </location>
</feature>
<feature type="domain" description="Major facilitator superfamily (MFS) profile" evidence="8">
    <location>
        <begin position="10"/>
        <end position="399"/>
    </location>
</feature>
<feature type="transmembrane region" description="Helical" evidence="7">
    <location>
        <begin position="256"/>
        <end position="275"/>
    </location>
</feature>
<dbReference type="EMBL" id="CP041217">
    <property type="protein sequence ID" value="QDH21197.1"/>
    <property type="molecule type" value="Genomic_DNA"/>
</dbReference>
<feature type="transmembrane region" description="Helical" evidence="7">
    <location>
        <begin position="217"/>
        <end position="244"/>
    </location>
</feature>
<accession>A0A4Y6UY92</accession>
<feature type="transmembrane region" description="Helical" evidence="7">
    <location>
        <begin position="76"/>
        <end position="99"/>
    </location>
</feature>
<dbReference type="Pfam" id="PF07690">
    <property type="entry name" value="MFS_1"/>
    <property type="match status" value="1"/>
</dbReference>
<feature type="transmembrane region" description="Helical" evidence="7">
    <location>
        <begin position="374"/>
        <end position="394"/>
    </location>
</feature>
<feature type="transmembrane region" description="Helical" evidence="7">
    <location>
        <begin position="312"/>
        <end position="336"/>
    </location>
</feature>
<gene>
    <name evidence="9" type="ORF">FFV09_10240</name>
</gene>
<dbReference type="SUPFAM" id="SSF103473">
    <property type="entry name" value="MFS general substrate transporter"/>
    <property type="match status" value="1"/>
</dbReference>
<dbReference type="CDD" id="cd17337">
    <property type="entry name" value="MFS_CsbX"/>
    <property type="match status" value="1"/>
</dbReference>
<proteinExistence type="predicted"/>
<evidence type="ECO:0000256" key="4">
    <source>
        <dbReference type="ARBA" id="ARBA00022692"/>
    </source>
</evidence>
<dbReference type="InterPro" id="IPR004748">
    <property type="entry name" value="Polyol_permease-like"/>
</dbReference>
<keyword evidence="4 7" id="KW-0812">Transmembrane</keyword>
<dbReference type="InterPro" id="IPR050189">
    <property type="entry name" value="MFS_Efflux_Transporters"/>
</dbReference>
<dbReference type="KEGG" id="saca:FFV09_10240"/>
<feature type="transmembrane region" description="Helical" evidence="7">
    <location>
        <begin position="12"/>
        <end position="37"/>
    </location>
</feature>
<dbReference type="Proteomes" id="UP000316968">
    <property type="component" value="Chromosome"/>
</dbReference>
<keyword evidence="2" id="KW-0813">Transport</keyword>
<evidence type="ECO:0000256" key="1">
    <source>
        <dbReference type="ARBA" id="ARBA00004651"/>
    </source>
</evidence>
<organism evidence="9 10">
    <name type="scientific">Saccharibacillus brassicae</name>
    <dbReference type="NCBI Taxonomy" id="2583377"/>
    <lineage>
        <taxon>Bacteria</taxon>
        <taxon>Bacillati</taxon>
        <taxon>Bacillota</taxon>
        <taxon>Bacilli</taxon>
        <taxon>Bacillales</taxon>
        <taxon>Paenibacillaceae</taxon>
        <taxon>Saccharibacillus</taxon>
    </lineage>
</organism>
<comment type="subcellular location">
    <subcellularLocation>
        <location evidence="1">Cell membrane</location>
        <topology evidence="1">Multi-pass membrane protein</topology>
    </subcellularLocation>
</comment>
<dbReference type="NCBIfam" id="TIGR00897">
    <property type="entry name" value="2A0118"/>
    <property type="match status" value="1"/>
</dbReference>
<feature type="transmembrane region" description="Helical" evidence="7">
    <location>
        <begin position="138"/>
        <end position="158"/>
    </location>
</feature>
<evidence type="ECO:0000256" key="2">
    <source>
        <dbReference type="ARBA" id="ARBA00022448"/>
    </source>
</evidence>
<dbReference type="AlphaFoldDB" id="A0A4Y6UY92"/>
<dbReference type="InterPro" id="IPR011701">
    <property type="entry name" value="MFS"/>
</dbReference>
<dbReference type="PANTHER" id="PTHR43124:SF3">
    <property type="entry name" value="CHLORAMPHENICOL EFFLUX PUMP RV0191"/>
    <property type="match status" value="1"/>
</dbReference>
<evidence type="ECO:0000256" key="5">
    <source>
        <dbReference type="ARBA" id="ARBA00022989"/>
    </source>
</evidence>
<feature type="transmembrane region" description="Helical" evidence="7">
    <location>
        <begin position="105"/>
        <end position="126"/>
    </location>
</feature>
<feature type="transmembrane region" description="Helical" evidence="7">
    <location>
        <begin position="43"/>
        <end position="64"/>
    </location>
</feature>
<name>A0A4Y6UY92_SACBS</name>
<dbReference type="InterPro" id="IPR020846">
    <property type="entry name" value="MFS_dom"/>
</dbReference>
<protein>
    <submittedName>
        <fullName evidence="9">MFS transporter</fullName>
    </submittedName>
</protein>
<evidence type="ECO:0000256" key="6">
    <source>
        <dbReference type="ARBA" id="ARBA00023136"/>
    </source>
</evidence>
<dbReference type="PROSITE" id="PS50850">
    <property type="entry name" value="MFS"/>
    <property type="match status" value="1"/>
</dbReference>
<evidence type="ECO:0000259" key="8">
    <source>
        <dbReference type="PROSITE" id="PS50850"/>
    </source>
</evidence>
<keyword evidence="10" id="KW-1185">Reference proteome</keyword>
<keyword evidence="6 7" id="KW-0472">Membrane</keyword>
<dbReference type="PANTHER" id="PTHR43124">
    <property type="entry name" value="PURINE EFFLUX PUMP PBUE"/>
    <property type="match status" value="1"/>
</dbReference>